<dbReference type="SUPFAM" id="SSF52540">
    <property type="entry name" value="P-loop containing nucleoside triphosphate hydrolases"/>
    <property type="match status" value="1"/>
</dbReference>
<evidence type="ECO:0000256" key="1">
    <source>
        <dbReference type="ARBA" id="ARBA00010236"/>
    </source>
</evidence>
<evidence type="ECO:0000313" key="4">
    <source>
        <dbReference type="Proteomes" id="UP000235965"/>
    </source>
</evidence>
<dbReference type="Proteomes" id="UP000235965">
    <property type="component" value="Unassembled WGS sequence"/>
</dbReference>
<dbReference type="InterPro" id="IPR051589">
    <property type="entry name" value="Sialate-O-sulfotransferase"/>
</dbReference>
<accession>A0A2J7QHN3</accession>
<comment type="caution">
    <text evidence="3">The sequence shown here is derived from an EMBL/GenBank/DDBJ whole genome shotgun (WGS) entry which is preliminary data.</text>
</comment>
<evidence type="ECO:0000256" key="2">
    <source>
        <dbReference type="SAM" id="Phobius"/>
    </source>
</evidence>
<keyword evidence="2" id="KW-0812">Transmembrane</keyword>
<keyword evidence="2" id="KW-1133">Transmembrane helix</keyword>
<dbReference type="STRING" id="105785.A0A2J7QHN3"/>
<dbReference type="OrthoDB" id="10015491at2759"/>
<sequence>MQFAENVQANWQNVYCFINAMPDSIQPKLYYSKDQWELLEHPPYSPDLARSEYGPLRNRLGGKRFADDEVETEMITMSPFLKVMQLFLMMTATVLGMLVLLLVTPDLEETMLRVVRHYTTPRYRVPTQNNIITVEPQLDPHVPGISMGIEVDRNRKTFVPWPSSEECSRYRIHFARQKSLPMTALVSFPGSGNTWVRYLLETASGVFTGSVYIDRRIISKGFYGEAVPPDCGCTAVQKTHGFALEGSVPARLAQRTAEVKLFRGRGILLLRNPYEALLSYRNFLYGGHTGFAPHSQFKGPEWERFASQLAVVWKELAATWINYTRGHEAMVLHFETLRLNPHHDLSRLLDYLGISVDEQRIGCVLNHIDGPFRRPQSSQKLLFSSRRDNACLDGSPYGQAHSFEDAGVGVYSPTGIHSATVKCLFVVNRRFINKDIQVPRQFRDSHNLDSQVPVFISSRNRVAQLHPQVLGYFSLPPTTDSQGYDGGPSQFVELIGVDIPEQEDINRDVSLKCLFELHLPALLYSVKWYKDGSEFYRYLPGETPPAQAFSLPGISVNCAVIEFLVKEEIPAAEIHQRLQHAYGSVCMGASSV</sequence>
<dbReference type="AlphaFoldDB" id="A0A2J7QHN3"/>
<proteinExistence type="inferred from homology"/>
<gene>
    <name evidence="3" type="ORF">B7P43_G12540</name>
</gene>
<protein>
    <submittedName>
        <fullName evidence="3">Uncharacterized protein</fullName>
    </submittedName>
</protein>
<keyword evidence="2" id="KW-0472">Membrane</keyword>
<organism evidence="3 4">
    <name type="scientific">Cryptotermes secundus</name>
    <dbReference type="NCBI Taxonomy" id="105785"/>
    <lineage>
        <taxon>Eukaryota</taxon>
        <taxon>Metazoa</taxon>
        <taxon>Ecdysozoa</taxon>
        <taxon>Arthropoda</taxon>
        <taxon>Hexapoda</taxon>
        <taxon>Insecta</taxon>
        <taxon>Pterygota</taxon>
        <taxon>Neoptera</taxon>
        <taxon>Polyneoptera</taxon>
        <taxon>Dictyoptera</taxon>
        <taxon>Blattodea</taxon>
        <taxon>Blattoidea</taxon>
        <taxon>Termitoidae</taxon>
        <taxon>Kalotermitidae</taxon>
        <taxon>Cryptotermitinae</taxon>
        <taxon>Cryptotermes</taxon>
    </lineage>
</organism>
<dbReference type="InterPro" id="IPR027417">
    <property type="entry name" value="P-loop_NTPase"/>
</dbReference>
<reference evidence="3 4" key="1">
    <citation type="submission" date="2017-12" db="EMBL/GenBank/DDBJ databases">
        <title>Hemimetabolous genomes reveal molecular basis of termite eusociality.</title>
        <authorList>
            <person name="Harrison M.C."/>
            <person name="Jongepier E."/>
            <person name="Robertson H.M."/>
            <person name="Arning N."/>
            <person name="Bitard-Feildel T."/>
            <person name="Chao H."/>
            <person name="Childers C.P."/>
            <person name="Dinh H."/>
            <person name="Doddapaneni H."/>
            <person name="Dugan S."/>
            <person name="Gowin J."/>
            <person name="Greiner C."/>
            <person name="Han Y."/>
            <person name="Hu H."/>
            <person name="Hughes D.S.T."/>
            <person name="Huylmans A.-K."/>
            <person name="Kemena C."/>
            <person name="Kremer L.P.M."/>
            <person name="Lee S.L."/>
            <person name="Lopez-Ezquerra A."/>
            <person name="Mallet L."/>
            <person name="Monroy-Kuhn J.M."/>
            <person name="Moser A."/>
            <person name="Murali S.C."/>
            <person name="Muzny D.M."/>
            <person name="Otani S."/>
            <person name="Piulachs M.-D."/>
            <person name="Poelchau M."/>
            <person name="Qu J."/>
            <person name="Schaub F."/>
            <person name="Wada-Katsumata A."/>
            <person name="Worley K.C."/>
            <person name="Xie Q."/>
            <person name="Ylla G."/>
            <person name="Poulsen M."/>
            <person name="Gibbs R.A."/>
            <person name="Schal C."/>
            <person name="Richards S."/>
            <person name="Belles X."/>
            <person name="Korb J."/>
            <person name="Bornberg-Bauer E."/>
        </authorList>
    </citation>
    <scope>NUCLEOTIDE SEQUENCE [LARGE SCALE GENOMIC DNA]</scope>
    <source>
        <tissue evidence="3">Whole body</tissue>
    </source>
</reference>
<keyword evidence="4" id="KW-1185">Reference proteome</keyword>
<dbReference type="EMBL" id="NEVH01013975">
    <property type="protein sequence ID" value="PNF28053.1"/>
    <property type="molecule type" value="Genomic_DNA"/>
</dbReference>
<dbReference type="PANTHER" id="PTHR45964">
    <property type="entry name" value="WSCD FAMILY MEMBER CG9164"/>
    <property type="match status" value="1"/>
</dbReference>
<comment type="similarity">
    <text evidence="1">Belongs to the WSCD family.</text>
</comment>
<evidence type="ECO:0000313" key="3">
    <source>
        <dbReference type="EMBL" id="PNF28053.1"/>
    </source>
</evidence>
<dbReference type="Gene3D" id="3.40.50.300">
    <property type="entry name" value="P-loop containing nucleotide triphosphate hydrolases"/>
    <property type="match status" value="1"/>
</dbReference>
<dbReference type="InParanoid" id="A0A2J7QHN3"/>
<name>A0A2J7QHN3_9NEOP</name>
<feature type="transmembrane region" description="Helical" evidence="2">
    <location>
        <begin position="83"/>
        <end position="103"/>
    </location>
</feature>
<dbReference type="PANTHER" id="PTHR45964:SF9">
    <property type="entry name" value="SULFOTRANSFERASE"/>
    <property type="match status" value="1"/>
</dbReference>